<protein>
    <submittedName>
        <fullName evidence="1">Uncharacterized protein</fullName>
    </submittedName>
</protein>
<accession>A0AAD6L6J8</accession>
<reference evidence="1" key="1">
    <citation type="journal article" date="2023" name="Mol. Ecol. Resour.">
        <title>Chromosome-level genome assembly of a triploid poplar Populus alba 'Berolinensis'.</title>
        <authorList>
            <person name="Chen S."/>
            <person name="Yu Y."/>
            <person name="Wang X."/>
            <person name="Wang S."/>
            <person name="Zhang T."/>
            <person name="Zhou Y."/>
            <person name="He R."/>
            <person name="Meng N."/>
            <person name="Wang Y."/>
            <person name="Liu W."/>
            <person name="Liu Z."/>
            <person name="Liu J."/>
            <person name="Guo Q."/>
            <person name="Huang H."/>
            <person name="Sederoff R.R."/>
            <person name="Wang G."/>
            <person name="Qu G."/>
            <person name="Chen S."/>
        </authorList>
    </citation>
    <scope>NUCLEOTIDE SEQUENCE</scope>
    <source>
        <strain evidence="1">SC-2020</strain>
    </source>
</reference>
<evidence type="ECO:0000313" key="1">
    <source>
        <dbReference type="EMBL" id="KAJ6951270.1"/>
    </source>
</evidence>
<proteinExistence type="predicted"/>
<sequence length="92" mass="10962">MVYLVQHFALFIVRYYIAVVTGKLWRFGRNMGIVWVFRRDKSEEHGSYVRAQQMDMEETKGRHEALAIFLCVNIWTVYRCASDFHVEQVAEN</sequence>
<name>A0AAD6L6J8_9ROSI</name>
<organism evidence="1 2">
    <name type="scientific">Populus alba x Populus x berolinensis</name>
    <dbReference type="NCBI Taxonomy" id="444605"/>
    <lineage>
        <taxon>Eukaryota</taxon>
        <taxon>Viridiplantae</taxon>
        <taxon>Streptophyta</taxon>
        <taxon>Embryophyta</taxon>
        <taxon>Tracheophyta</taxon>
        <taxon>Spermatophyta</taxon>
        <taxon>Magnoliopsida</taxon>
        <taxon>eudicotyledons</taxon>
        <taxon>Gunneridae</taxon>
        <taxon>Pentapetalae</taxon>
        <taxon>rosids</taxon>
        <taxon>fabids</taxon>
        <taxon>Malpighiales</taxon>
        <taxon>Salicaceae</taxon>
        <taxon>Saliceae</taxon>
        <taxon>Populus</taxon>
    </lineage>
</organism>
<dbReference type="Proteomes" id="UP001164929">
    <property type="component" value="Chromosome 19"/>
</dbReference>
<evidence type="ECO:0000313" key="2">
    <source>
        <dbReference type="Proteomes" id="UP001164929"/>
    </source>
</evidence>
<keyword evidence="2" id="KW-1185">Reference proteome</keyword>
<gene>
    <name evidence="1" type="ORF">NC653_040615</name>
</gene>
<dbReference type="EMBL" id="JAQIZT010000019">
    <property type="protein sequence ID" value="KAJ6951270.1"/>
    <property type="molecule type" value="Genomic_DNA"/>
</dbReference>
<dbReference type="AlphaFoldDB" id="A0AAD6L6J8"/>
<comment type="caution">
    <text evidence="1">The sequence shown here is derived from an EMBL/GenBank/DDBJ whole genome shotgun (WGS) entry which is preliminary data.</text>
</comment>